<keyword evidence="1" id="KW-0614">Plasmid</keyword>
<sequence length="418" mass="48586">MNITTYEHQTLKIGHTLNGHTITADHIEALQRFHAREPRYFSPIYRGVKFNQHVGVIHTAGITVEILPKIDRHTDDEQNWRDLLFGMLKAIGDLKVHAPTRAKVKTKKTDLLDLYFHWFLAETDYLFRRGLVKKYRQTQSQQKALKGRLDFPNHIRKNTVHKERFHVHHTVYDQNHRLHQILNATLDAIARTAGHSQQQAKALRQDMPDTAPLPRIDATTFDKITLNRKTKPYEQALGIARLILLSLHPDLSAGDTQSLALMFDMNTLWEKFVYKSLKKQETEEDFPYTVHAQQTKRFWENSTLRPDILLTPKATPASQTQNHERAQSENIILDTKWKNIDYGRPSSRDLQQTFAYKHYFQANQSALVYPHHNSESDDIKAVFHGQGKHGGLIRIAPSTDILEWEHTIAQQVQDWIRA</sequence>
<dbReference type="InterPro" id="IPR019292">
    <property type="entry name" value="McrC"/>
</dbReference>
<name>A0AAU9DKE7_9BACT</name>
<dbReference type="AlphaFoldDB" id="A0AAU9DKE7"/>
<accession>A0AAU9DKE7</accession>
<evidence type="ECO:0008006" key="3">
    <source>
        <dbReference type="Google" id="ProtNLM"/>
    </source>
</evidence>
<protein>
    <recommendedName>
        <fullName evidence="3">Restriction endonuclease</fullName>
    </recommendedName>
</protein>
<organism evidence="1 2">
    <name type="scientific">Fulvitalea axinellae</name>
    <dbReference type="NCBI Taxonomy" id="1182444"/>
    <lineage>
        <taxon>Bacteria</taxon>
        <taxon>Pseudomonadati</taxon>
        <taxon>Bacteroidota</taxon>
        <taxon>Cytophagia</taxon>
        <taxon>Cytophagales</taxon>
        <taxon>Persicobacteraceae</taxon>
        <taxon>Fulvitalea</taxon>
    </lineage>
</organism>
<proteinExistence type="predicted"/>
<dbReference type="PANTHER" id="PTHR38733">
    <property type="entry name" value="PROTEIN MCRC"/>
    <property type="match status" value="1"/>
</dbReference>
<evidence type="ECO:0000313" key="1">
    <source>
        <dbReference type="EMBL" id="BDD13005.1"/>
    </source>
</evidence>
<dbReference type="KEGG" id="fax:FUAX_54370"/>
<geneLocation type="plasmid" evidence="1 2">
    <name>pFA9</name>
</geneLocation>
<dbReference type="PANTHER" id="PTHR38733:SF1">
    <property type="entry name" value="TYPE IV METHYL-DIRECTED RESTRICTION ENZYME ECOKMCRBC"/>
    <property type="match status" value="1"/>
</dbReference>
<evidence type="ECO:0000313" key="2">
    <source>
        <dbReference type="Proteomes" id="UP001348817"/>
    </source>
</evidence>
<dbReference type="Pfam" id="PF10117">
    <property type="entry name" value="McrBC"/>
    <property type="match status" value="1"/>
</dbReference>
<reference evidence="1 2" key="1">
    <citation type="submission" date="2021-12" db="EMBL/GenBank/DDBJ databases">
        <title>Genome sequencing of bacteria with rrn-lacking chromosome and rrn-plasmid.</title>
        <authorList>
            <person name="Anda M."/>
            <person name="Iwasaki W."/>
        </authorList>
    </citation>
    <scope>NUCLEOTIDE SEQUENCE [LARGE SCALE GENOMIC DNA]</scope>
    <source>
        <strain evidence="1 2">DSM 100852</strain>
        <plasmid evidence="1 2">pFA9</plasmid>
    </source>
</reference>
<dbReference type="REBASE" id="763524">
    <property type="entry name" value="Fax2McrBC2P"/>
</dbReference>
<dbReference type="Proteomes" id="UP001348817">
    <property type="component" value="Plasmid pFA9"/>
</dbReference>
<keyword evidence="2" id="KW-1185">Reference proteome</keyword>
<dbReference type="EMBL" id="AP025323">
    <property type="protein sequence ID" value="BDD13005.1"/>
    <property type="molecule type" value="Genomic_DNA"/>
</dbReference>
<gene>
    <name evidence="1" type="ORF">FUAX_54370</name>
</gene>
<dbReference type="RefSeq" id="WP_338396177.1">
    <property type="nucleotide sequence ID" value="NZ_AP025323.1"/>
</dbReference>